<protein>
    <submittedName>
        <fullName evidence="2">HNH endonuclease</fullName>
    </submittedName>
</protein>
<reference evidence="2 3" key="1">
    <citation type="submission" date="2018-05" db="EMBL/GenBank/DDBJ databases">
        <title>Integrated omic analyses show evidence that a Ca. Accumulibacter phosphatis strain performs denitrification under micro-aerobic conditions.</title>
        <authorList>
            <person name="Camejo P.Y."/>
            <person name="Katherine M.D."/>
            <person name="Daniel N.R."/>
        </authorList>
    </citation>
    <scope>NUCLEOTIDE SEQUENCE [LARGE SCALE GENOMIC DNA]</scope>
    <source>
        <strain evidence="2">UW-LDO-IC</strain>
    </source>
</reference>
<evidence type="ECO:0000313" key="3">
    <source>
        <dbReference type="Proteomes" id="UP000253831"/>
    </source>
</evidence>
<dbReference type="Proteomes" id="UP000253831">
    <property type="component" value="Unassembled WGS sequence"/>
</dbReference>
<feature type="domain" description="HNH nuclease" evidence="1">
    <location>
        <begin position="12"/>
        <end position="61"/>
    </location>
</feature>
<comment type="caution">
    <text evidence="2">The sequence shown here is derived from an EMBL/GenBank/DDBJ whole genome shotgun (WGS) entry which is preliminary data.</text>
</comment>
<dbReference type="SUPFAM" id="SSF54060">
    <property type="entry name" value="His-Me finger endonucleases"/>
    <property type="match status" value="1"/>
</dbReference>
<name>A0A369XKQ4_9PROT</name>
<dbReference type="InterPro" id="IPR044925">
    <property type="entry name" value="His-Me_finger_sf"/>
</dbReference>
<dbReference type="InterPro" id="IPR003615">
    <property type="entry name" value="HNH_nuc"/>
</dbReference>
<gene>
    <name evidence="2" type="ORF">DVS81_16530</name>
</gene>
<proteinExistence type="predicted"/>
<organism evidence="2 3">
    <name type="scientific">Candidatus Accumulibacter meliphilus</name>
    <dbReference type="NCBI Taxonomy" id="2211374"/>
    <lineage>
        <taxon>Bacteria</taxon>
        <taxon>Pseudomonadati</taxon>
        <taxon>Pseudomonadota</taxon>
        <taxon>Betaproteobacteria</taxon>
        <taxon>Candidatus Accumulibacter</taxon>
    </lineage>
</organism>
<accession>A0A369XKQ4</accession>
<dbReference type="Pfam" id="PF13392">
    <property type="entry name" value="HNH_3"/>
    <property type="match status" value="1"/>
</dbReference>
<keyword evidence="2" id="KW-0378">Hydrolase</keyword>
<dbReference type="EMBL" id="QPGA01000041">
    <property type="protein sequence ID" value="RDE49486.1"/>
    <property type="molecule type" value="Genomic_DNA"/>
</dbReference>
<dbReference type="SMART" id="SM00507">
    <property type="entry name" value="HNHc"/>
    <property type="match status" value="1"/>
</dbReference>
<evidence type="ECO:0000259" key="1">
    <source>
        <dbReference type="SMART" id="SM00507"/>
    </source>
</evidence>
<dbReference type="Gene3D" id="3.90.75.20">
    <property type="match status" value="1"/>
</dbReference>
<dbReference type="GO" id="GO:0004519">
    <property type="term" value="F:endonuclease activity"/>
    <property type="evidence" value="ECO:0007669"/>
    <property type="project" value="UniProtKB-KW"/>
</dbReference>
<keyword evidence="2" id="KW-0540">Nuclease</keyword>
<evidence type="ECO:0000313" key="2">
    <source>
        <dbReference type="EMBL" id="RDE49486.1"/>
    </source>
</evidence>
<sequence length="144" mass="16599">MLTSKGYIRKWYGDRLRMEHDVVWERDFGVIPDGFCVHHVDHNKQNNHISNLQLVTHLEHKRIHSGCELRDGVWWKPCSACGSLKPVSPEHWYISAGGAPYGWGCRPCHVKKIVQLRSAKRKQHRENKLLRVGVELVGGGQPYV</sequence>
<dbReference type="AlphaFoldDB" id="A0A369XKQ4"/>
<keyword evidence="2" id="KW-0255">Endonuclease</keyword>